<dbReference type="AlphaFoldDB" id="A0A8H7AWM3"/>
<proteinExistence type="predicted"/>
<dbReference type="GeneID" id="62207149"/>
<reference evidence="1" key="1">
    <citation type="submission" date="2020-01" db="EMBL/GenBank/DDBJ databases">
        <authorList>
            <person name="Feng Z.H.Z."/>
        </authorList>
    </citation>
    <scope>NUCLEOTIDE SEQUENCE</scope>
    <source>
        <strain evidence="1">CBS107.38</strain>
    </source>
</reference>
<organism evidence="1 2">
    <name type="scientific">Alternaria burnsii</name>
    <dbReference type="NCBI Taxonomy" id="1187904"/>
    <lineage>
        <taxon>Eukaryota</taxon>
        <taxon>Fungi</taxon>
        <taxon>Dikarya</taxon>
        <taxon>Ascomycota</taxon>
        <taxon>Pezizomycotina</taxon>
        <taxon>Dothideomycetes</taxon>
        <taxon>Pleosporomycetidae</taxon>
        <taxon>Pleosporales</taxon>
        <taxon>Pleosporineae</taxon>
        <taxon>Pleosporaceae</taxon>
        <taxon>Alternaria</taxon>
        <taxon>Alternaria sect. Alternaria</taxon>
    </lineage>
</organism>
<evidence type="ECO:0000313" key="2">
    <source>
        <dbReference type="Proteomes" id="UP000596902"/>
    </source>
</evidence>
<name>A0A8H7AWM3_9PLEO</name>
<comment type="caution">
    <text evidence="1">The sequence shown here is derived from an EMBL/GenBank/DDBJ whole genome shotgun (WGS) entry which is preliminary data.</text>
</comment>
<reference evidence="1" key="2">
    <citation type="submission" date="2020-08" db="EMBL/GenBank/DDBJ databases">
        <title>Draft Genome Sequence of Cumin Blight Pathogen Alternaria burnsii.</title>
        <authorList>
            <person name="Feng Z."/>
        </authorList>
    </citation>
    <scope>NUCLEOTIDE SEQUENCE</scope>
    <source>
        <strain evidence="1">CBS107.38</strain>
    </source>
</reference>
<accession>A0A8H7AWM3</accession>
<protein>
    <submittedName>
        <fullName evidence="1">Uncharacterized protein</fullName>
    </submittedName>
</protein>
<dbReference type="Proteomes" id="UP000596902">
    <property type="component" value="Unassembled WGS sequence"/>
</dbReference>
<dbReference type="EMBL" id="JAAABM010000014">
    <property type="protein sequence ID" value="KAF7672973.1"/>
    <property type="molecule type" value="Genomic_DNA"/>
</dbReference>
<dbReference type="RefSeq" id="XP_038783316.1">
    <property type="nucleotide sequence ID" value="XM_038933971.1"/>
</dbReference>
<evidence type="ECO:0000313" key="1">
    <source>
        <dbReference type="EMBL" id="KAF7672973.1"/>
    </source>
</evidence>
<gene>
    <name evidence="1" type="ORF">GT037_008924</name>
</gene>
<keyword evidence="2" id="KW-1185">Reference proteome</keyword>
<sequence>MKIHDGPLDVRECVSNSEFVGYSGFQNAIGEKKEMEKTTKMQTVRVVALMVALEDRMRMGNCAVRMRLLWERICRSYISCSLM</sequence>